<keyword evidence="4" id="KW-1185">Reference proteome</keyword>
<sequence>MAQSLSPMAKAIRNLAYRHGTYNVFADFCEMAACSFSNAVDKRNFDAREERYMTIVRKYTQEEVNVFPQLLGMLSEALEVGPRDVMGELFHELELHNEHAGQFFTPYHLCEMMAQLTYGEDVNQIIEQNGFITCQEPACGSGAMVIGLAKTMYDRKINFQQCLHVSAIDLDSRCVHMAYLQFSLLHIPAVVYAGNTLTMEIRDAWYTPAHILGGWNWRLRAADRPASEVGQMETIIENVMELTEEPASLQ</sequence>
<dbReference type="InterPro" id="IPR003356">
    <property type="entry name" value="DNA_methylase_A-5"/>
</dbReference>
<dbReference type="GO" id="GO:0008170">
    <property type="term" value="F:N-methyltransferase activity"/>
    <property type="evidence" value="ECO:0007669"/>
    <property type="project" value="InterPro"/>
</dbReference>
<dbReference type="GO" id="GO:0032259">
    <property type="term" value="P:methylation"/>
    <property type="evidence" value="ECO:0007669"/>
    <property type="project" value="UniProtKB-KW"/>
</dbReference>
<evidence type="ECO:0000259" key="2">
    <source>
        <dbReference type="Pfam" id="PF02384"/>
    </source>
</evidence>
<dbReference type="PRINTS" id="PR00507">
    <property type="entry name" value="N12N6MTFRASE"/>
</dbReference>
<dbReference type="AlphaFoldDB" id="A0A7K1SKF2"/>
<comment type="similarity">
    <text evidence="1">Belongs to the N(4)/N(6)-methyltransferase family.</text>
</comment>
<name>A0A7K1SKF2_9BACT</name>
<reference evidence="3 4" key="1">
    <citation type="submission" date="2019-12" db="EMBL/GenBank/DDBJ databases">
        <title>Spirosoma sp. HMF4905 genome sequencing and assembly.</title>
        <authorList>
            <person name="Kang H."/>
            <person name="Cha I."/>
            <person name="Kim H."/>
            <person name="Joh K."/>
        </authorList>
    </citation>
    <scope>NUCLEOTIDE SEQUENCE [LARGE SCALE GENOMIC DNA]</scope>
    <source>
        <strain evidence="3 4">HMF4905</strain>
    </source>
</reference>
<dbReference type="Gene3D" id="3.40.50.150">
    <property type="entry name" value="Vaccinia Virus protein VP39"/>
    <property type="match status" value="1"/>
</dbReference>
<dbReference type="Pfam" id="PF02384">
    <property type="entry name" value="N6_Mtase"/>
    <property type="match status" value="1"/>
</dbReference>
<dbReference type="EMBL" id="WPIN01000015">
    <property type="protein sequence ID" value="MVM34255.1"/>
    <property type="molecule type" value="Genomic_DNA"/>
</dbReference>
<proteinExistence type="inferred from homology"/>
<gene>
    <name evidence="3" type="ORF">GO755_29765</name>
</gene>
<evidence type="ECO:0000256" key="1">
    <source>
        <dbReference type="ARBA" id="ARBA00006594"/>
    </source>
</evidence>
<dbReference type="Proteomes" id="UP000436006">
    <property type="component" value="Unassembled WGS sequence"/>
</dbReference>
<protein>
    <submittedName>
        <fullName evidence="3">N-6 DNA methylase</fullName>
    </submittedName>
</protein>
<keyword evidence="3" id="KW-0808">Transferase</keyword>
<evidence type="ECO:0000313" key="3">
    <source>
        <dbReference type="EMBL" id="MVM34255.1"/>
    </source>
</evidence>
<dbReference type="InterPro" id="IPR029063">
    <property type="entry name" value="SAM-dependent_MTases_sf"/>
</dbReference>
<dbReference type="GO" id="GO:0003677">
    <property type="term" value="F:DNA binding"/>
    <property type="evidence" value="ECO:0007669"/>
    <property type="project" value="InterPro"/>
</dbReference>
<dbReference type="RefSeq" id="WP_157589082.1">
    <property type="nucleotide sequence ID" value="NZ_WPIN01000015.1"/>
</dbReference>
<keyword evidence="3" id="KW-0489">Methyltransferase</keyword>
<organism evidence="3 4">
    <name type="scientific">Spirosoma arboris</name>
    <dbReference type="NCBI Taxonomy" id="2682092"/>
    <lineage>
        <taxon>Bacteria</taxon>
        <taxon>Pseudomonadati</taxon>
        <taxon>Bacteroidota</taxon>
        <taxon>Cytophagia</taxon>
        <taxon>Cytophagales</taxon>
        <taxon>Cytophagaceae</taxon>
        <taxon>Spirosoma</taxon>
    </lineage>
</organism>
<accession>A0A7K1SKF2</accession>
<feature type="domain" description="DNA methylase adenine-specific" evidence="2">
    <location>
        <begin position="97"/>
        <end position="198"/>
    </location>
</feature>
<comment type="caution">
    <text evidence="3">The sequence shown here is derived from an EMBL/GenBank/DDBJ whole genome shotgun (WGS) entry which is preliminary data.</text>
</comment>
<evidence type="ECO:0000313" key="4">
    <source>
        <dbReference type="Proteomes" id="UP000436006"/>
    </source>
</evidence>
<dbReference type="SUPFAM" id="SSF53335">
    <property type="entry name" value="S-adenosyl-L-methionine-dependent methyltransferases"/>
    <property type="match status" value="1"/>
</dbReference>